<sequence>MTKTFTTPRFQTVYDRVVEPLVLPGELRSGEAPDLTTVDQFVRGVAVIGRFVAAPGLLGVKVRPTGRPVRVIAHVRFDTMSLDWWEERVPPTDDQLRGVNAPRLLLVRSQGKTRGAILLIRHAADAGRPTTGVISFDLRPEELSEEGLFILEVASIDAGRPDWAPAVVKGPIGIMMDTVEFVEVDGTPKPGRVSTGTVPVDPDAETMTVRGGYFVANPDERDEPRRWIARATVVEPLVPGPTTKVEPVVEPIEVVAEPVVAKVKAPPSIQRRLKRKLRRAARWVVPVAAAPAAQRMGKRAAALERRLRRAASRRNPARSATPPPAPPPPPPPPPPPVVPAGPPPNPLADVMFDLVDQNLVHVELAGVEPGPVPEVRIRARADAEIEIVTDGPLEVPVLVRLSVDSSVLQSVPGADGGTVRWDLVVDPGN</sequence>
<dbReference type="EMBL" id="JACHMY010000001">
    <property type="protein sequence ID" value="MBB5839835.1"/>
    <property type="molecule type" value="Genomic_DNA"/>
</dbReference>
<evidence type="ECO:0000313" key="3">
    <source>
        <dbReference type="Proteomes" id="UP000549971"/>
    </source>
</evidence>
<protein>
    <submittedName>
        <fullName evidence="2">Uncharacterized protein</fullName>
    </submittedName>
</protein>
<gene>
    <name evidence="2" type="ORF">HDA39_006569</name>
</gene>
<feature type="region of interest" description="Disordered" evidence="1">
    <location>
        <begin position="294"/>
        <end position="345"/>
    </location>
</feature>
<comment type="caution">
    <text evidence="2">The sequence shown here is derived from an EMBL/GenBank/DDBJ whole genome shotgun (WGS) entry which is preliminary data.</text>
</comment>
<evidence type="ECO:0000256" key="1">
    <source>
        <dbReference type="SAM" id="MobiDB-lite"/>
    </source>
</evidence>
<organism evidence="2 3">
    <name type="scientific">Kribbella italica</name>
    <dbReference type="NCBI Taxonomy" id="1540520"/>
    <lineage>
        <taxon>Bacteria</taxon>
        <taxon>Bacillati</taxon>
        <taxon>Actinomycetota</taxon>
        <taxon>Actinomycetes</taxon>
        <taxon>Propionibacteriales</taxon>
        <taxon>Kribbellaceae</taxon>
        <taxon>Kribbella</taxon>
    </lineage>
</organism>
<dbReference type="RefSeq" id="WP_184801772.1">
    <property type="nucleotide sequence ID" value="NZ_JACHMY010000001.1"/>
</dbReference>
<name>A0A7W9MXX5_9ACTN</name>
<dbReference type="Proteomes" id="UP000549971">
    <property type="component" value="Unassembled WGS sequence"/>
</dbReference>
<evidence type="ECO:0000313" key="2">
    <source>
        <dbReference type="EMBL" id="MBB5839835.1"/>
    </source>
</evidence>
<proteinExistence type="predicted"/>
<reference evidence="2 3" key="1">
    <citation type="submission" date="2020-08" db="EMBL/GenBank/DDBJ databases">
        <title>Sequencing the genomes of 1000 actinobacteria strains.</title>
        <authorList>
            <person name="Klenk H.-P."/>
        </authorList>
    </citation>
    <scope>NUCLEOTIDE SEQUENCE [LARGE SCALE GENOMIC DNA]</scope>
    <source>
        <strain evidence="2 3">DSM 28967</strain>
    </source>
</reference>
<dbReference type="AlphaFoldDB" id="A0A7W9MXX5"/>
<feature type="compositionally biased region" description="Pro residues" evidence="1">
    <location>
        <begin position="321"/>
        <end position="345"/>
    </location>
</feature>
<feature type="compositionally biased region" description="Basic residues" evidence="1">
    <location>
        <begin position="306"/>
        <end position="316"/>
    </location>
</feature>
<accession>A0A7W9MXX5</accession>
<keyword evidence="3" id="KW-1185">Reference proteome</keyword>